<reference evidence="1 2" key="1">
    <citation type="submission" date="2016-06" db="EMBL/GenBank/DDBJ databases">
        <authorList>
            <person name="Kjaerup R.B."/>
            <person name="Dalgaard T.S."/>
            <person name="Juul-Madsen H.R."/>
        </authorList>
    </citation>
    <scope>NUCLEOTIDE SEQUENCE [LARGE SCALE GENOMIC DNA]</scope>
    <source>
        <strain evidence="1 2">1245752.6</strain>
    </source>
</reference>
<name>A0A1A6BI91_MYCGO</name>
<sequence length="123" mass="14114">MDRGEPVKASTNRCHHQTRCPLQRHRRRCLLLQRHRRRCLPLQRRRHHHPADQLQVAQLLVVVGAGLMRNRCRRLLKGRWWLLAAAVALEEEAAAAVALERAAGLVVAAVRRSLHRLPPVHPA</sequence>
<proteinExistence type="predicted"/>
<evidence type="ECO:0000313" key="1">
    <source>
        <dbReference type="EMBL" id="OBS02067.1"/>
    </source>
</evidence>
<gene>
    <name evidence="1" type="ORF">A9W98_16815</name>
</gene>
<dbReference type="EMBL" id="MAEM01000226">
    <property type="protein sequence ID" value="OBS02067.1"/>
    <property type="molecule type" value="Genomic_DNA"/>
</dbReference>
<evidence type="ECO:0000313" key="2">
    <source>
        <dbReference type="Proteomes" id="UP000093757"/>
    </source>
</evidence>
<accession>A0A1A6BI91</accession>
<dbReference type="AlphaFoldDB" id="A0A1A6BI91"/>
<organism evidence="1 2">
    <name type="scientific">Mycobacterium gordonae</name>
    <dbReference type="NCBI Taxonomy" id="1778"/>
    <lineage>
        <taxon>Bacteria</taxon>
        <taxon>Bacillati</taxon>
        <taxon>Actinomycetota</taxon>
        <taxon>Actinomycetes</taxon>
        <taxon>Mycobacteriales</taxon>
        <taxon>Mycobacteriaceae</taxon>
        <taxon>Mycobacterium</taxon>
    </lineage>
</organism>
<dbReference type="Proteomes" id="UP000093757">
    <property type="component" value="Unassembled WGS sequence"/>
</dbReference>
<protein>
    <submittedName>
        <fullName evidence="1">Uncharacterized protein</fullName>
    </submittedName>
</protein>
<comment type="caution">
    <text evidence="1">The sequence shown here is derived from an EMBL/GenBank/DDBJ whole genome shotgun (WGS) entry which is preliminary data.</text>
</comment>